<comment type="pathway">
    <text evidence="1 5">Carotenoid biosynthesis.</text>
</comment>
<dbReference type="OrthoDB" id="9814556at2"/>
<dbReference type="InterPro" id="IPR002937">
    <property type="entry name" value="Amino_oxidase"/>
</dbReference>
<dbReference type="GO" id="GO:0016117">
    <property type="term" value="P:carotenoid biosynthetic process"/>
    <property type="evidence" value="ECO:0007669"/>
    <property type="project" value="UniProtKB-KW"/>
</dbReference>
<comment type="similarity">
    <text evidence="4">Belongs to the carotenoid/retinoid oxidoreductase family. CrtN subfamily.</text>
</comment>
<dbReference type="Pfam" id="PF01593">
    <property type="entry name" value="Amino_oxidase"/>
    <property type="match status" value="1"/>
</dbReference>
<dbReference type="GO" id="GO:0016491">
    <property type="term" value="F:oxidoreductase activity"/>
    <property type="evidence" value="ECO:0007669"/>
    <property type="project" value="UniProtKB-KW"/>
</dbReference>
<organism evidence="7 8">
    <name type="scientific">Planococcus massiliensis</name>
    <dbReference type="NCBI Taxonomy" id="1499687"/>
    <lineage>
        <taxon>Bacteria</taxon>
        <taxon>Bacillati</taxon>
        <taxon>Bacillota</taxon>
        <taxon>Bacilli</taxon>
        <taxon>Bacillales</taxon>
        <taxon>Caryophanaceae</taxon>
        <taxon>Planococcus</taxon>
    </lineage>
</organism>
<evidence type="ECO:0000256" key="5">
    <source>
        <dbReference type="RuleBase" id="RU362075"/>
    </source>
</evidence>
<feature type="domain" description="Amine oxidase" evidence="6">
    <location>
        <begin position="11"/>
        <end position="487"/>
    </location>
</feature>
<dbReference type="EMBL" id="CCXS01000001">
    <property type="protein sequence ID" value="CEG21634.1"/>
    <property type="molecule type" value="Genomic_DNA"/>
</dbReference>
<gene>
    <name evidence="7" type="primary">crtD</name>
    <name evidence="7" type="ORF">BN1080_00547</name>
</gene>
<name>A0A098EH59_9BACL</name>
<evidence type="ECO:0000256" key="1">
    <source>
        <dbReference type="ARBA" id="ARBA00004829"/>
    </source>
</evidence>
<protein>
    <submittedName>
        <fullName evidence="7">Hydroxyneurosporene desaturase</fullName>
    </submittedName>
</protein>
<evidence type="ECO:0000256" key="4">
    <source>
        <dbReference type="ARBA" id="ARBA00038322"/>
    </source>
</evidence>
<keyword evidence="2 5" id="KW-0125">Carotenoid biosynthesis</keyword>
<keyword evidence="3 5" id="KW-0560">Oxidoreductase</keyword>
<keyword evidence="8" id="KW-1185">Reference proteome</keyword>
<dbReference type="NCBIfam" id="TIGR02734">
    <property type="entry name" value="crtI_fam"/>
    <property type="match status" value="1"/>
</dbReference>
<dbReference type="PANTHER" id="PTHR43734:SF1">
    <property type="entry name" value="PHYTOENE DESATURASE"/>
    <property type="match status" value="1"/>
</dbReference>
<dbReference type="STRING" id="1499687.BN1080_00547"/>
<evidence type="ECO:0000256" key="3">
    <source>
        <dbReference type="ARBA" id="ARBA00023002"/>
    </source>
</evidence>
<proteinExistence type="inferred from homology"/>
<dbReference type="PANTHER" id="PTHR43734">
    <property type="entry name" value="PHYTOENE DESATURASE"/>
    <property type="match status" value="1"/>
</dbReference>
<dbReference type="InterPro" id="IPR036188">
    <property type="entry name" value="FAD/NAD-bd_sf"/>
</dbReference>
<evidence type="ECO:0000313" key="8">
    <source>
        <dbReference type="Proteomes" id="UP000043699"/>
    </source>
</evidence>
<evidence type="ECO:0000313" key="7">
    <source>
        <dbReference type="EMBL" id="CEG21634.1"/>
    </source>
</evidence>
<dbReference type="InterPro" id="IPR014105">
    <property type="entry name" value="Carotenoid/retinoid_OxRdtase"/>
</dbReference>
<dbReference type="Gene3D" id="3.50.50.60">
    <property type="entry name" value="FAD/NAD(P)-binding domain"/>
    <property type="match status" value="2"/>
</dbReference>
<sequence length="491" mass="54945">MKNAIIIGAGLGGLSAAVTLAHAGFNVQLIEKNSHFGGKLMPVKLGSHHFDFGPNTITMPQVFRDIIEQTGESAEDYFELLPVKMHTRNHFPDGTQIDFSSDASEMIRQLQAFSEKDARRYPEFIKEVSRLYEMSERYFFPSIFQSWTDYLSPSLGKSLFKVRPLENMHHFFSSYFSSPQFLQALDRYATYIGSSPFKAPATFSMIAYLELVQGVFYAKGGNVTIANGFAAAAEKQGAVLRKNTEVSKILVKDKKAVGVELADGSKLEADLVILNGDLLSAFPKLVGEEHRPSFKDAKISRFEPSISAFVITAALNKRLDGLKHHNVFFSNDYEKEFHELFALRDYSEEPTIYISNSSYTDPAISPDGDNLFILVNAPALDDNGKLQIDPERYKEKIYDYLERYGIDVRSSLIEDKVFTSSYIQEKFGAYQGALYGPSSHRKKDAFLRPSNASSDIKDLYFIGGSTHPGGGSPMVTMSGQNLAKRLIKKYE</sequence>
<evidence type="ECO:0000256" key="2">
    <source>
        <dbReference type="ARBA" id="ARBA00022746"/>
    </source>
</evidence>
<evidence type="ECO:0000259" key="6">
    <source>
        <dbReference type="Pfam" id="PF01593"/>
    </source>
</evidence>
<dbReference type="RefSeq" id="WP_052650299.1">
    <property type="nucleotide sequence ID" value="NZ_CCXS01000001.1"/>
</dbReference>
<reference evidence="7 8" key="1">
    <citation type="submission" date="2014-09" db="EMBL/GenBank/DDBJ databases">
        <authorList>
            <person name="Urmite Genomes Urmite Genomes"/>
        </authorList>
    </citation>
    <scope>NUCLEOTIDE SEQUENCE [LARGE SCALE GENOMIC DNA]</scope>
    <source>
        <strain evidence="7 8">ES2</strain>
    </source>
</reference>
<dbReference type="SUPFAM" id="SSF51905">
    <property type="entry name" value="FAD/NAD(P)-binding domain"/>
    <property type="match status" value="1"/>
</dbReference>
<dbReference type="Proteomes" id="UP000043699">
    <property type="component" value="Unassembled WGS sequence"/>
</dbReference>
<accession>A0A098EH59</accession>
<dbReference type="AlphaFoldDB" id="A0A098EH59"/>